<gene>
    <name evidence="2" type="ORF">HPP92_016087</name>
</gene>
<feature type="compositionally biased region" description="Basic and acidic residues" evidence="1">
    <location>
        <begin position="29"/>
        <end position="40"/>
    </location>
</feature>
<name>A0A835QJ24_VANPL</name>
<comment type="caution">
    <text evidence="2">The sequence shown here is derived from an EMBL/GenBank/DDBJ whole genome shotgun (WGS) entry which is preliminary data.</text>
</comment>
<dbReference type="EMBL" id="JADCNL010000007">
    <property type="protein sequence ID" value="KAG0474230.1"/>
    <property type="molecule type" value="Genomic_DNA"/>
</dbReference>
<dbReference type="AlphaFoldDB" id="A0A835QJ24"/>
<dbReference type="Proteomes" id="UP000636800">
    <property type="component" value="Chromosome 7"/>
</dbReference>
<reference evidence="2 3" key="1">
    <citation type="journal article" date="2020" name="Nat. Food">
        <title>A phased Vanilla planifolia genome enables genetic improvement of flavour and production.</title>
        <authorList>
            <person name="Hasing T."/>
            <person name="Tang H."/>
            <person name="Brym M."/>
            <person name="Khazi F."/>
            <person name="Huang T."/>
            <person name="Chambers A.H."/>
        </authorList>
    </citation>
    <scope>NUCLEOTIDE SEQUENCE [LARGE SCALE GENOMIC DNA]</scope>
    <source>
        <tissue evidence="2">Leaf</tissue>
    </source>
</reference>
<feature type="compositionally biased region" description="Acidic residues" evidence="1">
    <location>
        <begin position="51"/>
        <end position="65"/>
    </location>
</feature>
<proteinExistence type="predicted"/>
<protein>
    <submittedName>
        <fullName evidence="2">Uncharacterized protein</fullName>
    </submittedName>
</protein>
<keyword evidence="3" id="KW-1185">Reference proteome</keyword>
<evidence type="ECO:0000313" key="3">
    <source>
        <dbReference type="Proteomes" id="UP000636800"/>
    </source>
</evidence>
<accession>A0A835QJ24</accession>
<evidence type="ECO:0000256" key="1">
    <source>
        <dbReference type="SAM" id="MobiDB-lite"/>
    </source>
</evidence>
<evidence type="ECO:0000313" key="2">
    <source>
        <dbReference type="EMBL" id="KAG0474230.1"/>
    </source>
</evidence>
<sequence length="82" mass="8927">MVDFDDFPESFTTLEVQAIAGVPGGGRRNKSESEENEAQRAWDCGEWGSSDSDDDIQIVLNDEDSQISLSQPSGDDVDDEDG</sequence>
<organism evidence="2 3">
    <name type="scientific">Vanilla planifolia</name>
    <name type="common">Vanilla</name>
    <dbReference type="NCBI Taxonomy" id="51239"/>
    <lineage>
        <taxon>Eukaryota</taxon>
        <taxon>Viridiplantae</taxon>
        <taxon>Streptophyta</taxon>
        <taxon>Embryophyta</taxon>
        <taxon>Tracheophyta</taxon>
        <taxon>Spermatophyta</taxon>
        <taxon>Magnoliopsida</taxon>
        <taxon>Liliopsida</taxon>
        <taxon>Asparagales</taxon>
        <taxon>Orchidaceae</taxon>
        <taxon>Vanilloideae</taxon>
        <taxon>Vanilleae</taxon>
        <taxon>Vanilla</taxon>
    </lineage>
</organism>
<dbReference type="OrthoDB" id="269872at2759"/>
<feature type="region of interest" description="Disordered" evidence="1">
    <location>
        <begin position="22"/>
        <end position="82"/>
    </location>
</feature>